<evidence type="ECO:0000313" key="1">
    <source>
        <dbReference type="EMBL" id="KAJ8375084.1"/>
    </source>
</evidence>
<accession>A0A9Q1G545</accession>
<dbReference type="AlphaFoldDB" id="A0A9Q1G545"/>
<reference evidence="1" key="1">
    <citation type="journal article" date="2023" name="Science">
        <title>Genome structures resolve the early diversification of teleost fishes.</title>
        <authorList>
            <person name="Parey E."/>
            <person name="Louis A."/>
            <person name="Montfort J."/>
            <person name="Bouchez O."/>
            <person name="Roques C."/>
            <person name="Iampietro C."/>
            <person name="Lluch J."/>
            <person name="Castinel A."/>
            <person name="Donnadieu C."/>
            <person name="Desvignes T."/>
            <person name="Floi Bucao C."/>
            <person name="Jouanno E."/>
            <person name="Wen M."/>
            <person name="Mejri S."/>
            <person name="Dirks R."/>
            <person name="Jansen H."/>
            <person name="Henkel C."/>
            <person name="Chen W.J."/>
            <person name="Zahm M."/>
            <person name="Cabau C."/>
            <person name="Klopp C."/>
            <person name="Thompson A.W."/>
            <person name="Robinson-Rechavi M."/>
            <person name="Braasch I."/>
            <person name="Lecointre G."/>
            <person name="Bobe J."/>
            <person name="Postlethwait J.H."/>
            <person name="Berthelot C."/>
            <person name="Roest Crollius H."/>
            <person name="Guiguen Y."/>
        </authorList>
    </citation>
    <scope>NUCLEOTIDE SEQUENCE</scope>
    <source>
        <strain evidence="1">WJC10195</strain>
    </source>
</reference>
<proteinExistence type="predicted"/>
<name>A0A9Q1G545_SYNKA</name>
<keyword evidence="2" id="KW-1185">Reference proteome</keyword>
<comment type="caution">
    <text evidence="1">The sequence shown here is derived from an EMBL/GenBank/DDBJ whole genome shotgun (WGS) entry which is preliminary data.</text>
</comment>
<sequence length="109" mass="11829">MHCTTFRCSRPGPRSPAAELAIRHSGSGSRLKLQCGLIDLHSSATQRGQQVNRMSEDLCSGGVAEGRRPRLSADMTFGASRLAELAWDLQLWCQKPRGKLGTGASQEYA</sequence>
<dbReference type="EMBL" id="JAINUF010000002">
    <property type="protein sequence ID" value="KAJ8375084.1"/>
    <property type="molecule type" value="Genomic_DNA"/>
</dbReference>
<protein>
    <submittedName>
        <fullName evidence="1">Uncharacterized protein</fullName>
    </submittedName>
</protein>
<organism evidence="1 2">
    <name type="scientific">Synaphobranchus kaupii</name>
    <name type="common">Kaup's arrowtooth eel</name>
    <dbReference type="NCBI Taxonomy" id="118154"/>
    <lineage>
        <taxon>Eukaryota</taxon>
        <taxon>Metazoa</taxon>
        <taxon>Chordata</taxon>
        <taxon>Craniata</taxon>
        <taxon>Vertebrata</taxon>
        <taxon>Euteleostomi</taxon>
        <taxon>Actinopterygii</taxon>
        <taxon>Neopterygii</taxon>
        <taxon>Teleostei</taxon>
        <taxon>Anguilliformes</taxon>
        <taxon>Synaphobranchidae</taxon>
        <taxon>Synaphobranchus</taxon>
    </lineage>
</organism>
<dbReference type="Proteomes" id="UP001152622">
    <property type="component" value="Chromosome 2"/>
</dbReference>
<evidence type="ECO:0000313" key="2">
    <source>
        <dbReference type="Proteomes" id="UP001152622"/>
    </source>
</evidence>
<gene>
    <name evidence="1" type="ORF">SKAU_G00056640</name>
</gene>